<evidence type="ECO:0000256" key="4">
    <source>
        <dbReference type="SAM" id="Coils"/>
    </source>
</evidence>
<dbReference type="Pfam" id="PF00170">
    <property type="entry name" value="bZIP_1"/>
    <property type="match status" value="1"/>
</dbReference>
<feature type="compositionally biased region" description="Polar residues" evidence="5">
    <location>
        <begin position="110"/>
        <end position="121"/>
    </location>
</feature>
<dbReference type="InterPro" id="IPR004827">
    <property type="entry name" value="bZIP"/>
</dbReference>
<dbReference type="GO" id="GO:0005634">
    <property type="term" value="C:nucleus"/>
    <property type="evidence" value="ECO:0007669"/>
    <property type="project" value="UniProtKB-SubCell"/>
</dbReference>
<dbReference type="InterPro" id="IPR043452">
    <property type="entry name" value="BZIP46-like"/>
</dbReference>
<evidence type="ECO:0000313" key="8">
    <source>
        <dbReference type="RefSeq" id="XP_052118343.1"/>
    </source>
</evidence>
<organism evidence="7 8">
    <name type="scientific">Arachis duranensis</name>
    <name type="common">Wild peanut</name>
    <dbReference type="NCBI Taxonomy" id="130453"/>
    <lineage>
        <taxon>Eukaryota</taxon>
        <taxon>Viridiplantae</taxon>
        <taxon>Streptophyta</taxon>
        <taxon>Embryophyta</taxon>
        <taxon>Tracheophyta</taxon>
        <taxon>Spermatophyta</taxon>
        <taxon>Magnoliopsida</taxon>
        <taxon>eudicotyledons</taxon>
        <taxon>Gunneridae</taxon>
        <taxon>Pentapetalae</taxon>
        <taxon>rosids</taxon>
        <taxon>fabids</taxon>
        <taxon>Fabales</taxon>
        <taxon>Fabaceae</taxon>
        <taxon>Papilionoideae</taxon>
        <taxon>50 kb inversion clade</taxon>
        <taxon>dalbergioids sensu lato</taxon>
        <taxon>Dalbergieae</taxon>
        <taxon>Pterocarpus clade</taxon>
        <taxon>Arachis</taxon>
    </lineage>
</organism>
<evidence type="ECO:0000256" key="5">
    <source>
        <dbReference type="SAM" id="MobiDB-lite"/>
    </source>
</evidence>
<dbReference type="SUPFAM" id="SSF57959">
    <property type="entry name" value="Leucine zipper domain"/>
    <property type="match status" value="1"/>
</dbReference>
<dbReference type="FunFam" id="1.20.5.170:FF:000036">
    <property type="entry name" value="ABSCISIC ACID-INSENSITIVE 5-like protein 2"/>
    <property type="match status" value="1"/>
</dbReference>
<dbReference type="SMART" id="SM00338">
    <property type="entry name" value="BRLZ"/>
    <property type="match status" value="1"/>
</dbReference>
<keyword evidence="2" id="KW-0238">DNA-binding</keyword>
<feature type="region of interest" description="Disordered" evidence="5">
    <location>
        <begin position="137"/>
        <end position="156"/>
    </location>
</feature>
<dbReference type="Proteomes" id="UP000515211">
    <property type="component" value="Chromosome 5"/>
</dbReference>
<keyword evidence="4" id="KW-0175">Coiled coil</keyword>
<evidence type="ECO:0000259" key="6">
    <source>
        <dbReference type="PROSITE" id="PS50217"/>
    </source>
</evidence>
<dbReference type="KEGG" id="adu:107487341"/>
<feature type="compositionally biased region" description="Polar residues" evidence="5">
    <location>
        <begin position="137"/>
        <end position="147"/>
    </location>
</feature>
<dbReference type="PROSITE" id="PS50217">
    <property type="entry name" value="BZIP"/>
    <property type="match status" value="1"/>
</dbReference>
<comment type="subcellular location">
    <subcellularLocation>
        <location evidence="1">Nucleus</location>
    </subcellularLocation>
</comment>
<evidence type="ECO:0000256" key="3">
    <source>
        <dbReference type="ARBA" id="ARBA00023242"/>
    </source>
</evidence>
<dbReference type="AlphaFoldDB" id="A0A9C6TZA3"/>
<dbReference type="CDD" id="cd14707">
    <property type="entry name" value="bZIP_plant_BZIP46"/>
    <property type="match status" value="1"/>
</dbReference>
<accession>A0A9C6TZA3</accession>
<evidence type="ECO:0000256" key="1">
    <source>
        <dbReference type="ARBA" id="ARBA00004123"/>
    </source>
</evidence>
<keyword evidence="7" id="KW-1185">Reference proteome</keyword>
<dbReference type="InterPro" id="IPR046347">
    <property type="entry name" value="bZIP_sf"/>
</dbReference>
<dbReference type="PANTHER" id="PTHR22952">
    <property type="entry name" value="CAMP-RESPONSE ELEMENT BINDING PROTEIN-RELATED"/>
    <property type="match status" value="1"/>
</dbReference>
<dbReference type="GO" id="GO:0003700">
    <property type="term" value="F:DNA-binding transcription factor activity"/>
    <property type="evidence" value="ECO:0007669"/>
    <property type="project" value="InterPro"/>
</dbReference>
<reference evidence="8" key="2">
    <citation type="submission" date="2025-08" db="UniProtKB">
        <authorList>
            <consortium name="RefSeq"/>
        </authorList>
    </citation>
    <scope>IDENTIFICATION</scope>
    <source>
        <tissue evidence="8">Whole plant</tissue>
    </source>
</reference>
<reference evidence="7" key="1">
    <citation type="journal article" date="2016" name="Nat. Genet.">
        <title>The genome sequences of Arachis duranensis and Arachis ipaensis, the diploid ancestors of cultivated peanut.</title>
        <authorList>
            <person name="Bertioli D.J."/>
            <person name="Cannon S.B."/>
            <person name="Froenicke L."/>
            <person name="Huang G."/>
            <person name="Farmer A.D."/>
            <person name="Cannon E.K."/>
            <person name="Liu X."/>
            <person name="Gao D."/>
            <person name="Clevenger J."/>
            <person name="Dash S."/>
            <person name="Ren L."/>
            <person name="Moretzsohn M.C."/>
            <person name="Shirasawa K."/>
            <person name="Huang W."/>
            <person name="Vidigal B."/>
            <person name="Abernathy B."/>
            <person name="Chu Y."/>
            <person name="Niederhuth C.E."/>
            <person name="Umale P."/>
            <person name="Araujo A.C."/>
            <person name="Kozik A."/>
            <person name="Kim K.D."/>
            <person name="Burow M.D."/>
            <person name="Varshney R.K."/>
            <person name="Wang X."/>
            <person name="Zhang X."/>
            <person name="Barkley N."/>
            <person name="Guimaraes P.M."/>
            <person name="Isobe S."/>
            <person name="Guo B."/>
            <person name="Liao B."/>
            <person name="Stalker H.T."/>
            <person name="Schmitz R.J."/>
            <person name="Scheffler B.E."/>
            <person name="Leal-Bertioli S.C."/>
            <person name="Xun X."/>
            <person name="Jackson S.A."/>
            <person name="Michelmore R."/>
            <person name="Ozias-Akins P."/>
        </authorList>
    </citation>
    <scope>NUCLEOTIDE SEQUENCE [LARGE SCALE GENOMIC DNA]</scope>
    <source>
        <strain evidence="7">cv. V14167</strain>
    </source>
</reference>
<evidence type="ECO:0000313" key="7">
    <source>
        <dbReference type="Proteomes" id="UP000515211"/>
    </source>
</evidence>
<dbReference type="GeneID" id="107487341"/>
<gene>
    <name evidence="8" type="primary">LOC107487341</name>
</gene>
<dbReference type="PANTHER" id="PTHR22952:SF433">
    <property type="entry name" value="PROTEIN FD"/>
    <property type="match status" value="1"/>
</dbReference>
<sequence length="224" mass="24846">MEEVWKDINLASLNDHSTRPSSSSSSSSSAAAFIFQDFLARPFTINTTTNSDPPPSPSPSPSPLSPAPPQSLTALSLGCHHRPINRNHHHHPHHNPFGHHPHPAAPSPPSTTKLPYSSSPLFDTLPSSSSLPCFATTNRFPETSSDPAPTLDRRNKRMIKNRESAARSRARKQAYTSELQLKVDHLLEENARLKRQQQKLCEAAVLNHQQKKKSALYRTFTAPF</sequence>
<dbReference type="Gene3D" id="1.20.5.170">
    <property type="match status" value="1"/>
</dbReference>
<dbReference type="SMR" id="A0A9C6TZA3"/>
<name>A0A9C6TZA3_ARADU</name>
<feature type="compositionally biased region" description="Basic residues" evidence="5">
    <location>
        <begin position="79"/>
        <end position="102"/>
    </location>
</feature>
<feature type="coiled-coil region" evidence="4">
    <location>
        <begin position="176"/>
        <end position="203"/>
    </location>
</feature>
<dbReference type="GO" id="GO:0003677">
    <property type="term" value="F:DNA binding"/>
    <property type="evidence" value="ECO:0007669"/>
    <property type="project" value="UniProtKB-KW"/>
</dbReference>
<feature type="domain" description="BZIP" evidence="6">
    <location>
        <begin position="151"/>
        <end position="200"/>
    </location>
</feature>
<evidence type="ECO:0000256" key="2">
    <source>
        <dbReference type="ARBA" id="ARBA00023125"/>
    </source>
</evidence>
<keyword evidence="3" id="KW-0539">Nucleus</keyword>
<proteinExistence type="predicted"/>
<feature type="region of interest" description="Disordered" evidence="5">
    <location>
        <begin position="44"/>
        <end position="121"/>
    </location>
</feature>
<dbReference type="RefSeq" id="XP_052118343.1">
    <property type="nucleotide sequence ID" value="XM_052262383.1"/>
</dbReference>
<protein>
    <submittedName>
        <fullName evidence="8">BZIP transcription factor 27</fullName>
    </submittedName>
</protein>
<dbReference type="PROSITE" id="PS00036">
    <property type="entry name" value="BZIP_BASIC"/>
    <property type="match status" value="1"/>
</dbReference>
<feature type="region of interest" description="Disordered" evidence="5">
    <location>
        <begin position="1"/>
        <end position="28"/>
    </location>
</feature>
<dbReference type="GO" id="GO:0045893">
    <property type="term" value="P:positive regulation of DNA-templated transcription"/>
    <property type="evidence" value="ECO:0007669"/>
    <property type="project" value="InterPro"/>
</dbReference>
<feature type="compositionally biased region" description="Pro residues" evidence="5">
    <location>
        <begin position="52"/>
        <end position="69"/>
    </location>
</feature>